<protein>
    <submittedName>
        <fullName evidence="1">Uncharacterized protein</fullName>
    </submittedName>
</protein>
<proteinExistence type="predicted"/>
<reference evidence="2" key="1">
    <citation type="submission" date="2016-12" db="EMBL/GenBank/DDBJ databases">
        <authorList>
            <person name="Brunel B."/>
        </authorList>
    </citation>
    <scope>NUCLEOTIDE SEQUENCE [LARGE SCALE GENOMIC DNA]</scope>
</reference>
<name>A0A2P9APL9_9HYPH</name>
<dbReference type="EMBL" id="FUIG01000041">
    <property type="protein sequence ID" value="SJM33079.1"/>
    <property type="molecule type" value="Genomic_DNA"/>
</dbReference>
<keyword evidence="2" id="KW-1185">Reference proteome</keyword>
<evidence type="ECO:0000313" key="2">
    <source>
        <dbReference type="Proteomes" id="UP000245698"/>
    </source>
</evidence>
<dbReference type="Proteomes" id="UP000245698">
    <property type="component" value="Unassembled WGS sequence"/>
</dbReference>
<gene>
    <name evidence="1" type="ORF">BQ8482_330214</name>
</gene>
<accession>A0A2P9APL9</accession>
<organism evidence="1 2">
    <name type="scientific">Mesorhizobium delmotii</name>
    <dbReference type="NCBI Taxonomy" id="1631247"/>
    <lineage>
        <taxon>Bacteria</taxon>
        <taxon>Pseudomonadati</taxon>
        <taxon>Pseudomonadota</taxon>
        <taxon>Alphaproteobacteria</taxon>
        <taxon>Hyphomicrobiales</taxon>
        <taxon>Phyllobacteriaceae</taxon>
        <taxon>Mesorhizobium</taxon>
    </lineage>
</organism>
<dbReference type="AlphaFoldDB" id="A0A2P9APL9"/>
<sequence>MSAARLGVGSKTAAALVAGDGAVAAGTRPSVDKFEPQMNAGIRTGSVASGHSHAC</sequence>
<evidence type="ECO:0000313" key="1">
    <source>
        <dbReference type="EMBL" id="SJM33079.1"/>
    </source>
</evidence>